<evidence type="ECO:0000313" key="1">
    <source>
        <dbReference type="EMBL" id="MFN2975075.1"/>
    </source>
</evidence>
<dbReference type="PANTHER" id="PTHR42830">
    <property type="entry name" value="OSMOTICALLY INDUCIBLE FAMILY PROTEIN"/>
    <property type="match status" value="1"/>
</dbReference>
<dbReference type="EMBL" id="JBJYXY010000001">
    <property type="protein sequence ID" value="MFN2975075.1"/>
    <property type="molecule type" value="Genomic_DNA"/>
</dbReference>
<sequence length="173" mass="18898">MIGNPHRYALQLQWTGNRGEGTSGYRSYERSYDLSSEGKPTLAASADATFHGDRAKWNPEEMLLGALSGCHLLSYLHVCADAGISVLEYRDDAKGEMVLNEDGSGRFTSVTLRPHVVIAEGGDAENAQILHHLAHEKCFIANSVNFPVLCEATIEVRSANLQDAPEARLQQTV</sequence>
<dbReference type="Gene3D" id="3.30.300.20">
    <property type="match status" value="1"/>
</dbReference>
<keyword evidence="2" id="KW-1185">Reference proteome</keyword>
<evidence type="ECO:0000313" key="2">
    <source>
        <dbReference type="Proteomes" id="UP001634747"/>
    </source>
</evidence>
<gene>
    <name evidence="1" type="ORF">ACK2TP_04815</name>
</gene>
<dbReference type="Proteomes" id="UP001634747">
    <property type="component" value="Unassembled WGS sequence"/>
</dbReference>
<name>A0ABW9KKK6_9BACT</name>
<dbReference type="InterPro" id="IPR052707">
    <property type="entry name" value="OsmC_Ohr_Peroxiredoxin"/>
</dbReference>
<dbReference type="RefSeq" id="WP_263413387.1">
    <property type="nucleotide sequence ID" value="NZ_BAABBH010000001.1"/>
</dbReference>
<proteinExistence type="predicted"/>
<protein>
    <submittedName>
        <fullName evidence="1">OsmC family protein</fullName>
    </submittedName>
</protein>
<dbReference type="InterPro" id="IPR036102">
    <property type="entry name" value="OsmC/Ohrsf"/>
</dbReference>
<reference evidence="1 2" key="1">
    <citation type="submission" date="2024-12" db="EMBL/GenBank/DDBJ databases">
        <authorList>
            <person name="Lee Y."/>
        </authorList>
    </citation>
    <scope>NUCLEOTIDE SEQUENCE [LARGE SCALE GENOMIC DNA]</scope>
    <source>
        <strain evidence="1 2">03SUJ4</strain>
    </source>
</reference>
<organism evidence="1 2">
    <name type="scientific">Terriglobus aquaticus</name>
    <dbReference type="NCBI Taxonomy" id="940139"/>
    <lineage>
        <taxon>Bacteria</taxon>
        <taxon>Pseudomonadati</taxon>
        <taxon>Acidobacteriota</taxon>
        <taxon>Terriglobia</taxon>
        <taxon>Terriglobales</taxon>
        <taxon>Acidobacteriaceae</taxon>
        <taxon>Terriglobus</taxon>
    </lineage>
</organism>
<dbReference type="InterPro" id="IPR003718">
    <property type="entry name" value="OsmC/Ohr_fam"/>
</dbReference>
<comment type="caution">
    <text evidence="1">The sequence shown here is derived from an EMBL/GenBank/DDBJ whole genome shotgun (WGS) entry which is preliminary data.</text>
</comment>
<accession>A0ABW9KKK6</accession>
<dbReference type="SUPFAM" id="SSF82784">
    <property type="entry name" value="OsmC-like"/>
    <property type="match status" value="1"/>
</dbReference>
<dbReference type="Pfam" id="PF02566">
    <property type="entry name" value="OsmC"/>
    <property type="match status" value="1"/>
</dbReference>
<dbReference type="PANTHER" id="PTHR42830:SF2">
    <property type="entry name" value="OSMC_OHR FAMILY PROTEIN"/>
    <property type="match status" value="1"/>
</dbReference>
<dbReference type="InterPro" id="IPR015946">
    <property type="entry name" value="KH_dom-like_a/b"/>
</dbReference>